<dbReference type="EMBL" id="CM004469">
    <property type="protein sequence ID" value="OCT92229.1"/>
    <property type="molecule type" value="Genomic_DNA"/>
</dbReference>
<organism evidence="1 2">
    <name type="scientific">Xenopus laevis</name>
    <name type="common">African clawed frog</name>
    <dbReference type="NCBI Taxonomy" id="8355"/>
    <lineage>
        <taxon>Eukaryota</taxon>
        <taxon>Metazoa</taxon>
        <taxon>Chordata</taxon>
        <taxon>Craniata</taxon>
        <taxon>Vertebrata</taxon>
        <taxon>Euteleostomi</taxon>
        <taxon>Amphibia</taxon>
        <taxon>Batrachia</taxon>
        <taxon>Anura</taxon>
        <taxon>Pipoidea</taxon>
        <taxon>Pipidae</taxon>
        <taxon>Xenopodinae</taxon>
        <taxon>Xenopus</taxon>
        <taxon>Xenopus</taxon>
    </lineage>
</organism>
<proteinExistence type="predicted"/>
<sequence length="129" mass="15469">MSSYKLSETAIALRYRGLKFFPNYENEFANWEITFLKYIRKFRLKMHFWATPKPSTFIPSIYNSYISTFEYVVLNQVTMIWNQSHNRQNKHNLSTKEKAEFNTLENNVSITIKPENKGERGYCYGYTIH</sequence>
<gene>
    <name evidence="1" type="ORF">XELAEV_18015285mg</name>
</gene>
<accession>A0A974DHQ4</accession>
<dbReference type="Proteomes" id="UP000694892">
    <property type="component" value="Chromosome 2S"/>
</dbReference>
<reference evidence="2" key="1">
    <citation type="journal article" date="2016" name="Nature">
        <title>Genome evolution in the allotetraploid frog Xenopus laevis.</title>
        <authorList>
            <person name="Session A.M."/>
            <person name="Uno Y."/>
            <person name="Kwon T."/>
            <person name="Chapman J.A."/>
            <person name="Toyoda A."/>
            <person name="Takahashi S."/>
            <person name="Fukui A."/>
            <person name="Hikosaka A."/>
            <person name="Suzuki A."/>
            <person name="Kondo M."/>
            <person name="van Heeringen S.J."/>
            <person name="Quigley I."/>
            <person name="Heinz S."/>
            <person name="Ogino H."/>
            <person name="Ochi H."/>
            <person name="Hellsten U."/>
            <person name="Lyons J.B."/>
            <person name="Simakov O."/>
            <person name="Putnam N."/>
            <person name="Stites J."/>
            <person name="Kuroki Y."/>
            <person name="Tanaka T."/>
            <person name="Michiue T."/>
            <person name="Watanabe M."/>
            <person name="Bogdanovic O."/>
            <person name="Lister R."/>
            <person name="Georgiou G."/>
            <person name="Paranjpe S.S."/>
            <person name="van Kruijsbergen I."/>
            <person name="Shu S."/>
            <person name="Carlson J."/>
            <person name="Kinoshita T."/>
            <person name="Ohta Y."/>
            <person name="Mawaribuchi S."/>
            <person name="Jenkins J."/>
            <person name="Grimwood J."/>
            <person name="Schmutz J."/>
            <person name="Mitros T."/>
            <person name="Mozaffari S.V."/>
            <person name="Suzuki Y."/>
            <person name="Haramoto Y."/>
            <person name="Yamamoto T.S."/>
            <person name="Takagi C."/>
            <person name="Heald R."/>
            <person name="Miller K."/>
            <person name="Haudenschild C."/>
            <person name="Kitzman J."/>
            <person name="Nakayama T."/>
            <person name="Izutsu Y."/>
            <person name="Robert J."/>
            <person name="Fortriede J."/>
            <person name="Burns K."/>
            <person name="Lotay V."/>
            <person name="Karimi K."/>
            <person name="Yasuoka Y."/>
            <person name="Dichmann D.S."/>
            <person name="Flajnik M.F."/>
            <person name="Houston D.W."/>
            <person name="Shendure J."/>
            <person name="DuPasquier L."/>
            <person name="Vize P.D."/>
            <person name="Zorn A.M."/>
            <person name="Ito M."/>
            <person name="Marcotte E.M."/>
            <person name="Wallingford J.B."/>
            <person name="Ito Y."/>
            <person name="Asashima M."/>
            <person name="Ueno N."/>
            <person name="Matsuda Y."/>
            <person name="Veenstra G.J."/>
            <person name="Fujiyama A."/>
            <person name="Harland R.M."/>
            <person name="Taira M."/>
            <person name="Rokhsar D.S."/>
        </authorList>
    </citation>
    <scope>NUCLEOTIDE SEQUENCE [LARGE SCALE GENOMIC DNA]</scope>
    <source>
        <strain evidence="2">J</strain>
    </source>
</reference>
<protein>
    <submittedName>
        <fullName evidence="1">Uncharacterized protein</fullName>
    </submittedName>
</protein>
<name>A0A974DHQ4_XENLA</name>
<evidence type="ECO:0000313" key="1">
    <source>
        <dbReference type="EMBL" id="OCT92229.1"/>
    </source>
</evidence>
<evidence type="ECO:0000313" key="2">
    <source>
        <dbReference type="Proteomes" id="UP000694892"/>
    </source>
</evidence>
<dbReference type="AlphaFoldDB" id="A0A974DHQ4"/>